<organism evidence="3 4">
    <name type="scientific">Segatella cerevisiae</name>
    <dbReference type="NCBI Taxonomy" id="2053716"/>
    <lineage>
        <taxon>Bacteria</taxon>
        <taxon>Pseudomonadati</taxon>
        <taxon>Bacteroidota</taxon>
        <taxon>Bacteroidia</taxon>
        <taxon>Bacteroidales</taxon>
        <taxon>Prevotellaceae</taxon>
        <taxon>Segatella</taxon>
    </lineage>
</organism>
<dbReference type="Proteomes" id="UP001204015">
    <property type="component" value="Unassembled WGS sequence"/>
</dbReference>
<evidence type="ECO:0000313" key="4">
    <source>
        <dbReference type="Proteomes" id="UP001204015"/>
    </source>
</evidence>
<dbReference type="InterPro" id="IPR024311">
    <property type="entry name" value="Lipocalin-like"/>
</dbReference>
<feature type="domain" description="Lipocalin-like" evidence="2">
    <location>
        <begin position="59"/>
        <end position="153"/>
    </location>
</feature>
<sequence>MKRLKLGLLLALAIISLGTTCSCSNDDDNDSGQQSDLADLVSKNYNGVSSALFAYITDPMINEGDTVIVTKAGTDNVNVSYRGMTWGKGTFDAAKVTENDTAYVISGDGDMVMSMSGGKGSSYKATLTAYVNKKDPSSFSFKISVPSVMGGTVVSFLPHSAFTADQLIANDYVAKASGAFKYSDKPLVNDSDSITITSAGKNKVNISYIGKTWGHGTFENADVVTTDTAYTVSGKGTINMGMDPNSPAKPYDATFTAVIKRNSAAGDFKFTIDVPSVMGGTVITLTPQDAK</sequence>
<evidence type="ECO:0000313" key="3">
    <source>
        <dbReference type="EMBL" id="MCO6024393.1"/>
    </source>
</evidence>
<proteinExistence type="predicted"/>
<gene>
    <name evidence="3" type="ORF">NG821_00785</name>
</gene>
<protein>
    <recommendedName>
        <fullName evidence="2">Lipocalin-like domain-containing protein</fullName>
    </recommendedName>
</protein>
<name>A0ABT1BVW6_9BACT</name>
<dbReference type="Gene3D" id="2.40.128.340">
    <property type="match status" value="2"/>
</dbReference>
<feature type="signal peptide" evidence="1">
    <location>
        <begin position="1"/>
        <end position="21"/>
    </location>
</feature>
<feature type="chain" id="PRO_5047450478" description="Lipocalin-like domain-containing protein" evidence="1">
    <location>
        <begin position="22"/>
        <end position="291"/>
    </location>
</feature>
<dbReference type="Pfam" id="PF13944">
    <property type="entry name" value="Calycin_like"/>
    <property type="match status" value="1"/>
</dbReference>
<dbReference type="PROSITE" id="PS51257">
    <property type="entry name" value="PROKAR_LIPOPROTEIN"/>
    <property type="match status" value="1"/>
</dbReference>
<keyword evidence="1" id="KW-0732">Signal</keyword>
<reference evidence="3 4" key="1">
    <citation type="submission" date="2022-06" db="EMBL/GenBank/DDBJ databases">
        <title>A taxonomic note on the genus Prevotella: Description of four novel genera and emended description of the genera Hallella and Xylanibacter.</title>
        <authorList>
            <person name="Hitch T.C.A."/>
        </authorList>
    </citation>
    <scope>NUCLEOTIDE SEQUENCE [LARGE SCALE GENOMIC DNA]</scope>
    <source>
        <strain evidence="3 4">DSM 100619</strain>
    </source>
</reference>
<dbReference type="EMBL" id="JAMXLY010000002">
    <property type="protein sequence ID" value="MCO6024393.1"/>
    <property type="molecule type" value="Genomic_DNA"/>
</dbReference>
<comment type="caution">
    <text evidence="3">The sequence shown here is derived from an EMBL/GenBank/DDBJ whole genome shotgun (WGS) entry which is preliminary data.</text>
</comment>
<keyword evidence="4" id="KW-1185">Reference proteome</keyword>
<evidence type="ECO:0000259" key="2">
    <source>
        <dbReference type="Pfam" id="PF13944"/>
    </source>
</evidence>
<accession>A0ABT1BVW6</accession>
<dbReference type="RefSeq" id="WP_252759757.1">
    <property type="nucleotide sequence ID" value="NZ_JAMXLY010000002.1"/>
</dbReference>
<evidence type="ECO:0000256" key="1">
    <source>
        <dbReference type="SAM" id="SignalP"/>
    </source>
</evidence>